<dbReference type="SUPFAM" id="SSF47616">
    <property type="entry name" value="GST C-terminal domain-like"/>
    <property type="match status" value="1"/>
</dbReference>
<evidence type="ECO:0000313" key="7">
    <source>
        <dbReference type="EMBL" id="MCL7035574.1"/>
    </source>
</evidence>
<comment type="catalytic activity">
    <reaction evidence="3 4">
        <text>RX + glutathione = an S-substituted glutathione + a halide anion + H(+)</text>
        <dbReference type="Rhea" id="RHEA:16437"/>
        <dbReference type="ChEBI" id="CHEBI:15378"/>
        <dbReference type="ChEBI" id="CHEBI:16042"/>
        <dbReference type="ChEBI" id="CHEBI:17792"/>
        <dbReference type="ChEBI" id="CHEBI:57925"/>
        <dbReference type="ChEBI" id="CHEBI:90779"/>
        <dbReference type="EC" id="2.5.1.18"/>
    </reaction>
</comment>
<proteinExistence type="inferred from homology"/>
<dbReference type="PANTHER" id="PTHR11260">
    <property type="entry name" value="GLUTATHIONE S-TRANSFERASE, GST, SUPERFAMILY, GST DOMAIN CONTAINING"/>
    <property type="match status" value="1"/>
</dbReference>
<accession>A0AA41S9M7</accession>
<dbReference type="Proteomes" id="UP001177140">
    <property type="component" value="Unassembled WGS sequence"/>
</dbReference>
<evidence type="ECO:0000256" key="3">
    <source>
        <dbReference type="ARBA" id="ARBA00047960"/>
    </source>
</evidence>
<protein>
    <recommendedName>
        <fullName evidence="4">Glutathione S-transferase</fullName>
        <ecNumber evidence="4">2.5.1.18</ecNumber>
    </recommendedName>
</protein>
<evidence type="ECO:0000256" key="2">
    <source>
        <dbReference type="ARBA" id="ARBA00025743"/>
    </source>
</evidence>
<evidence type="ECO:0000313" key="8">
    <source>
        <dbReference type="Proteomes" id="UP001177140"/>
    </source>
</evidence>
<dbReference type="Pfam" id="PF13410">
    <property type="entry name" value="GST_C_2"/>
    <property type="match status" value="1"/>
</dbReference>
<dbReference type="Pfam" id="PF02798">
    <property type="entry name" value="GST_N"/>
    <property type="match status" value="1"/>
</dbReference>
<dbReference type="CDD" id="cd03058">
    <property type="entry name" value="GST_N_Tau"/>
    <property type="match status" value="1"/>
</dbReference>
<dbReference type="PROSITE" id="PS50404">
    <property type="entry name" value="GST_NTER"/>
    <property type="match status" value="1"/>
</dbReference>
<name>A0AA41S9M7_PAPNU</name>
<gene>
    <name evidence="7" type="ORF">MKW94_020467</name>
</gene>
<feature type="domain" description="GST C-terminal" evidence="6">
    <location>
        <begin position="93"/>
        <end position="220"/>
    </location>
</feature>
<dbReference type="GO" id="GO:0004364">
    <property type="term" value="F:glutathione transferase activity"/>
    <property type="evidence" value="ECO:0007669"/>
    <property type="project" value="UniProtKB-UniRule"/>
</dbReference>
<dbReference type="FunFam" id="3.40.30.10:FF:000044">
    <property type="entry name" value="Glutathione S-transferase GSTU6"/>
    <property type="match status" value="1"/>
</dbReference>
<dbReference type="SFLD" id="SFLDG00358">
    <property type="entry name" value="Main_(cytGST)"/>
    <property type="match status" value="1"/>
</dbReference>
<evidence type="ECO:0000256" key="1">
    <source>
        <dbReference type="ARBA" id="ARBA00022679"/>
    </source>
</evidence>
<dbReference type="Gene3D" id="1.20.1050.10">
    <property type="match status" value="1"/>
</dbReference>
<dbReference type="SFLD" id="SFLDS00019">
    <property type="entry name" value="Glutathione_Transferase_(cytos"/>
    <property type="match status" value="1"/>
</dbReference>
<dbReference type="InterPro" id="IPR036282">
    <property type="entry name" value="Glutathione-S-Trfase_C_sf"/>
</dbReference>
<dbReference type="InterPro" id="IPR045073">
    <property type="entry name" value="Omega/Tau-like"/>
</dbReference>
<evidence type="ECO:0000259" key="6">
    <source>
        <dbReference type="PROSITE" id="PS50405"/>
    </source>
</evidence>
<dbReference type="InterPro" id="IPR004045">
    <property type="entry name" value="Glutathione_S-Trfase_N"/>
</dbReference>
<comment type="caution">
    <text evidence="7">The sequence shown here is derived from an EMBL/GenBank/DDBJ whole genome shotgun (WGS) entry which is preliminary data.</text>
</comment>
<keyword evidence="1 4" id="KW-0808">Transferase</keyword>
<dbReference type="EC" id="2.5.1.18" evidence="4"/>
<comment type="subcellular location">
    <subcellularLocation>
        <location evidence="4">Cytoplasm</location>
        <location evidence="4">Cytosol</location>
    </subcellularLocation>
</comment>
<feature type="domain" description="GST N-terminal" evidence="5">
    <location>
        <begin position="5"/>
        <end position="84"/>
    </location>
</feature>
<dbReference type="InterPro" id="IPR010987">
    <property type="entry name" value="Glutathione-S-Trfase_C-like"/>
</dbReference>
<dbReference type="InterPro" id="IPR036249">
    <property type="entry name" value="Thioredoxin-like_sf"/>
</dbReference>
<dbReference type="GO" id="GO:0006749">
    <property type="term" value="P:glutathione metabolic process"/>
    <property type="evidence" value="ECO:0007669"/>
    <property type="project" value="InterPro"/>
</dbReference>
<comment type="function">
    <text evidence="4">Is involved in the conjugation of reduced glutathione to a wide number of exogenous and endogenous hydrophobic electrophiles.</text>
</comment>
<evidence type="ECO:0000259" key="5">
    <source>
        <dbReference type="PROSITE" id="PS50404"/>
    </source>
</evidence>
<dbReference type="SUPFAM" id="SSF52833">
    <property type="entry name" value="Thioredoxin-like"/>
    <property type="match status" value="1"/>
</dbReference>
<keyword evidence="4" id="KW-0963">Cytoplasm</keyword>
<dbReference type="InterPro" id="IPR045074">
    <property type="entry name" value="GST_C_Tau"/>
</dbReference>
<comment type="similarity">
    <text evidence="2">Belongs to the GST superfamily. Tau family.</text>
</comment>
<reference evidence="7" key="1">
    <citation type="submission" date="2022-03" db="EMBL/GenBank/DDBJ databases">
        <title>A functionally conserved STORR gene fusion in Papaver species that diverged 16.8 million years ago.</title>
        <authorList>
            <person name="Catania T."/>
        </authorList>
    </citation>
    <scope>NUCLEOTIDE SEQUENCE</scope>
    <source>
        <strain evidence="7">S-191538</strain>
    </source>
</reference>
<organism evidence="7 8">
    <name type="scientific">Papaver nudicaule</name>
    <name type="common">Iceland poppy</name>
    <dbReference type="NCBI Taxonomy" id="74823"/>
    <lineage>
        <taxon>Eukaryota</taxon>
        <taxon>Viridiplantae</taxon>
        <taxon>Streptophyta</taxon>
        <taxon>Embryophyta</taxon>
        <taxon>Tracheophyta</taxon>
        <taxon>Spermatophyta</taxon>
        <taxon>Magnoliopsida</taxon>
        <taxon>Ranunculales</taxon>
        <taxon>Papaveraceae</taxon>
        <taxon>Papaveroideae</taxon>
        <taxon>Papaver</taxon>
    </lineage>
</organism>
<dbReference type="InterPro" id="IPR040079">
    <property type="entry name" value="Glutathione_S-Trfase"/>
</dbReference>
<dbReference type="EMBL" id="JAJJMA010158438">
    <property type="protein sequence ID" value="MCL7035574.1"/>
    <property type="molecule type" value="Genomic_DNA"/>
</dbReference>
<dbReference type="GO" id="GO:0005829">
    <property type="term" value="C:cytosol"/>
    <property type="evidence" value="ECO:0007669"/>
    <property type="project" value="UniProtKB-SubCell"/>
</dbReference>
<dbReference type="AlphaFoldDB" id="A0AA41S9M7"/>
<dbReference type="CDD" id="cd03185">
    <property type="entry name" value="GST_C_Tau"/>
    <property type="match status" value="1"/>
</dbReference>
<dbReference type="Gene3D" id="3.40.30.10">
    <property type="entry name" value="Glutaredoxin"/>
    <property type="match status" value="1"/>
</dbReference>
<keyword evidence="8" id="KW-1185">Reference proteome</keyword>
<evidence type="ECO:0000256" key="4">
    <source>
        <dbReference type="RuleBase" id="RU369102"/>
    </source>
</evidence>
<sequence>MGEESSVKLIGAWFSPFSCRVKCGLDLKGIEYEYIDEDLMNKSESLLKYNPIYKKIPVFIHREKPMLESMVILEYIEEMWSDNDKYYRLLPKDLHEKSIARFWIKFIEEKSISFQTFFKASGDAHEKAKGEILEILKTIEEHSPIGETGDKLFFGGDKINAVDLAYASMAHWFGAMEQVAGVKLLDADKFPKLHAWTGRFKQVPVVKNHLPDYDELVIFFKNVKEHGYLTPPASK</sequence>
<dbReference type="PANTHER" id="PTHR11260:SF775">
    <property type="entry name" value="GLUTATHIONE S-TRANSFERASE U10"/>
    <property type="match status" value="1"/>
</dbReference>
<dbReference type="PROSITE" id="PS50405">
    <property type="entry name" value="GST_CTER"/>
    <property type="match status" value="1"/>
</dbReference>
<dbReference type="SFLD" id="SFLDG01152">
    <property type="entry name" value="Main.3:_Omega-_and_Tau-like"/>
    <property type="match status" value="1"/>
</dbReference>